<organism evidence="1 2">
    <name type="scientific">Arcicella aurantiaca</name>
    <dbReference type="NCBI Taxonomy" id="591202"/>
    <lineage>
        <taxon>Bacteria</taxon>
        <taxon>Pseudomonadati</taxon>
        <taxon>Bacteroidota</taxon>
        <taxon>Cytophagia</taxon>
        <taxon>Cytophagales</taxon>
        <taxon>Flectobacillaceae</taxon>
        <taxon>Arcicella</taxon>
    </lineage>
</organism>
<name>A0A316DWS9_9BACT</name>
<gene>
    <name evidence="1" type="ORF">LV89_03430</name>
</gene>
<sequence length="56" mass="6651">MFELDFIKALIFMERFNWENEDIDIGLIVNPKSESKNEGFSQEVYLSAIKKYQSPF</sequence>
<evidence type="ECO:0000313" key="2">
    <source>
        <dbReference type="Proteomes" id="UP000245489"/>
    </source>
</evidence>
<dbReference type="EMBL" id="QGGO01000020">
    <property type="protein sequence ID" value="PWK22365.1"/>
    <property type="molecule type" value="Genomic_DNA"/>
</dbReference>
<dbReference type="Proteomes" id="UP000245489">
    <property type="component" value="Unassembled WGS sequence"/>
</dbReference>
<proteinExistence type="predicted"/>
<comment type="caution">
    <text evidence="1">The sequence shown here is derived from an EMBL/GenBank/DDBJ whole genome shotgun (WGS) entry which is preliminary data.</text>
</comment>
<keyword evidence="2" id="KW-1185">Reference proteome</keyword>
<reference evidence="1 2" key="1">
    <citation type="submission" date="2018-05" db="EMBL/GenBank/DDBJ databases">
        <title>Genomic Encyclopedia of Archaeal and Bacterial Type Strains, Phase II (KMG-II): from individual species to whole genera.</title>
        <authorList>
            <person name="Goeker M."/>
        </authorList>
    </citation>
    <scope>NUCLEOTIDE SEQUENCE [LARGE SCALE GENOMIC DNA]</scope>
    <source>
        <strain evidence="1 2">DSM 22214</strain>
    </source>
</reference>
<dbReference type="AlphaFoldDB" id="A0A316DWS9"/>
<accession>A0A316DWS9</accession>
<protein>
    <submittedName>
        <fullName evidence="1">Uncharacterized protein</fullName>
    </submittedName>
</protein>
<evidence type="ECO:0000313" key="1">
    <source>
        <dbReference type="EMBL" id="PWK22365.1"/>
    </source>
</evidence>